<feature type="transmembrane region" description="Helical" evidence="5">
    <location>
        <begin position="206"/>
        <end position="224"/>
    </location>
</feature>
<organism evidence="6 7">
    <name type="scientific">Pyrocoelia pectoralis</name>
    <dbReference type="NCBI Taxonomy" id="417401"/>
    <lineage>
        <taxon>Eukaryota</taxon>
        <taxon>Metazoa</taxon>
        <taxon>Ecdysozoa</taxon>
        <taxon>Arthropoda</taxon>
        <taxon>Hexapoda</taxon>
        <taxon>Insecta</taxon>
        <taxon>Pterygota</taxon>
        <taxon>Neoptera</taxon>
        <taxon>Endopterygota</taxon>
        <taxon>Coleoptera</taxon>
        <taxon>Polyphaga</taxon>
        <taxon>Elateriformia</taxon>
        <taxon>Elateroidea</taxon>
        <taxon>Lampyridae</taxon>
        <taxon>Lampyrinae</taxon>
        <taxon>Pyrocoelia</taxon>
    </lineage>
</organism>
<dbReference type="EC" id="2.3.-.-" evidence="5"/>
<accession>A0AAN7VHY8</accession>
<evidence type="ECO:0000256" key="1">
    <source>
        <dbReference type="ARBA" id="ARBA00004141"/>
    </source>
</evidence>
<keyword evidence="7" id="KW-1185">Reference proteome</keyword>
<dbReference type="GO" id="GO:0006506">
    <property type="term" value="P:GPI anchor biosynthetic process"/>
    <property type="evidence" value="ECO:0007669"/>
    <property type="project" value="UniProtKB-KW"/>
</dbReference>
<keyword evidence="4 5" id="KW-0472">Membrane</keyword>
<feature type="transmembrane region" description="Helical" evidence="5">
    <location>
        <begin position="167"/>
        <end position="186"/>
    </location>
</feature>
<dbReference type="PANTHER" id="PTHR20661:SF0">
    <property type="entry name" value="PHOSPHATIDYLINOSITOL-GLYCAN BIOSYNTHESIS CLASS W PROTEIN"/>
    <property type="match status" value="1"/>
</dbReference>
<feature type="transmembrane region" description="Helical" evidence="5">
    <location>
        <begin position="273"/>
        <end position="294"/>
    </location>
</feature>
<dbReference type="GO" id="GO:0005789">
    <property type="term" value="C:endoplasmic reticulum membrane"/>
    <property type="evidence" value="ECO:0007669"/>
    <property type="project" value="UniProtKB-SubCell"/>
</dbReference>
<evidence type="ECO:0000256" key="3">
    <source>
        <dbReference type="ARBA" id="ARBA00022989"/>
    </source>
</evidence>
<comment type="caution">
    <text evidence="6">The sequence shown here is derived from an EMBL/GenBank/DDBJ whole genome shotgun (WGS) entry which is preliminary data.</text>
</comment>
<dbReference type="GO" id="GO:0072659">
    <property type="term" value="P:protein localization to plasma membrane"/>
    <property type="evidence" value="ECO:0007669"/>
    <property type="project" value="TreeGrafter"/>
</dbReference>
<dbReference type="PANTHER" id="PTHR20661">
    <property type="entry name" value="PHOSPHATIDYLINOSITOL-GLYCAN BIOSYNTHESIS CLASS W PROTEIN"/>
    <property type="match status" value="1"/>
</dbReference>
<feature type="transmembrane region" description="Helical" evidence="5">
    <location>
        <begin position="101"/>
        <end position="124"/>
    </location>
</feature>
<feature type="transmembrane region" description="Helical" evidence="5">
    <location>
        <begin position="371"/>
        <end position="389"/>
    </location>
</feature>
<evidence type="ECO:0000256" key="2">
    <source>
        <dbReference type="ARBA" id="ARBA00022692"/>
    </source>
</evidence>
<dbReference type="InterPro" id="IPR009447">
    <property type="entry name" value="PIGW/GWT1"/>
</dbReference>
<dbReference type="Pfam" id="PF06423">
    <property type="entry name" value="GWT1"/>
    <property type="match status" value="1"/>
</dbReference>
<keyword evidence="3 5" id="KW-1133">Transmembrane helix</keyword>
<feature type="transmembrane region" description="Helical" evidence="5">
    <location>
        <begin position="47"/>
        <end position="66"/>
    </location>
</feature>
<name>A0AAN7VHY8_9COLE</name>
<evidence type="ECO:0000256" key="4">
    <source>
        <dbReference type="ARBA" id="ARBA00023136"/>
    </source>
</evidence>
<feature type="transmembrane region" description="Helical" evidence="5">
    <location>
        <begin position="401"/>
        <end position="422"/>
    </location>
</feature>
<feature type="transmembrane region" description="Helical" evidence="5">
    <location>
        <begin position="136"/>
        <end position="155"/>
    </location>
</feature>
<keyword evidence="5" id="KW-0256">Endoplasmic reticulum</keyword>
<reference evidence="6 7" key="1">
    <citation type="journal article" date="2024" name="Insects">
        <title>An Improved Chromosome-Level Genome Assembly of the Firefly Pyrocoelia pectoralis.</title>
        <authorList>
            <person name="Fu X."/>
            <person name="Meyer-Rochow V.B."/>
            <person name="Ballantyne L."/>
            <person name="Zhu X."/>
        </authorList>
    </citation>
    <scope>NUCLEOTIDE SEQUENCE [LARGE SCALE GENOMIC DNA]</scope>
    <source>
        <strain evidence="6">XCY_ONT2</strain>
    </source>
</reference>
<feature type="transmembrane region" description="Helical" evidence="5">
    <location>
        <begin position="72"/>
        <end position="89"/>
    </location>
</feature>
<keyword evidence="5" id="KW-0337">GPI-anchor biosynthesis</keyword>
<gene>
    <name evidence="6" type="ORF">RI129_004125</name>
</gene>
<feature type="transmembrane region" description="Helical" evidence="5">
    <location>
        <begin position="231"/>
        <end position="253"/>
    </location>
</feature>
<proteinExistence type="inferred from homology"/>
<dbReference type="PIRSF" id="PIRSF017321">
    <property type="entry name" value="GWT1"/>
    <property type="match status" value="1"/>
</dbReference>
<evidence type="ECO:0000256" key="5">
    <source>
        <dbReference type="RuleBase" id="RU280819"/>
    </source>
</evidence>
<comment type="subcellular location">
    <subcellularLocation>
        <location evidence="5">Endoplasmic reticulum membrane</location>
        <topology evidence="5">Multi-pass membrane protein</topology>
    </subcellularLocation>
    <subcellularLocation>
        <location evidence="1">Membrane</location>
        <topology evidence="1">Multi-pass membrane protein</topology>
    </subcellularLocation>
</comment>
<dbReference type="GO" id="GO:0032216">
    <property type="term" value="F:glucosaminyl-phosphatidylinositol O-acyltransferase activity"/>
    <property type="evidence" value="ECO:0007669"/>
    <property type="project" value="TreeGrafter"/>
</dbReference>
<protein>
    <recommendedName>
        <fullName evidence="5">Phosphatidylinositol-glycan biosynthesis class W protein</fullName>
        <ecNumber evidence="5">2.3.-.-</ecNumber>
    </recommendedName>
</protein>
<keyword evidence="2 5" id="KW-0812">Transmembrane</keyword>
<comment type="function">
    <text evidence="5">A acetyltransferase, which acetylates the inositol ring of phosphatidylinositol during biosynthesis of GPI-anchor.</text>
</comment>
<sequence length="430" mass="48224">MKSEEMMHSNGTTAYETYSVIVPFGFLTFITSLFNINFPNRSIPHRLIFEFNSLIVTSILIMTILSDYATEIIILLLILCILLLGVFRWKDSRPPKYNRHLNYITFARSTINILSVIGILAVDFTIFPRRFAKTKVYGFSLMDVGVGLFVFSNGIVASEIRGKHHSLLKSIKGTIPLIVLGCGRFLATSKLDYNVPVSEYGVHWNFFITLAIVKLCSACILSIVSVNRSLLIGTCLLLVHEVILQLGVAQFVLGNTPRTTFFNANREGIVSSTGYLGLYFLSVSFGKFLSVYVYNKSRKHIFKLCIMSVFLIWATVLLNKNFGASRRLANSGYCIWIMFIGISMVTIFYLGEIIKIFVCGCTNVPLIFEAVNYNGLPFFLCANFLTGSVNILCDTLSADNLRSLCILIVYMMINCGVSYSLFAKSIKIKL</sequence>
<evidence type="ECO:0000313" key="7">
    <source>
        <dbReference type="Proteomes" id="UP001329430"/>
    </source>
</evidence>
<keyword evidence="5" id="KW-0012">Acyltransferase</keyword>
<feature type="transmembrane region" description="Helical" evidence="5">
    <location>
        <begin position="301"/>
        <end position="318"/>
    </location>
</feature>
<comment type="similarity">
    <text evidence="5">Belongs to the PIGW family.</text>
</comment>
<dbReference type="AlphaFoldDB" id="A0AAN7VHY8"/>
<feature type="transmembrane region" description="Helical" evidence="5">
    <location>
        <begin position="330"/>
        <end position="350"/>
    </location>
</feature>
<dbReference type="Proteomes" id="UP001329430">
    <property type="component" value="Chromosome 3"/>
</dbReference>
<evidence type="ECO:0000313" key="6">
    <source>
        <dbReference type="EMBL" id="KAK5645661.1"/>
    </source>
</evidence>
<dbReference type="EMBL" id="JAVRBK010000003">
    <property type="protein sequence ID" value="KAK5645661.1"/>
    <property type="molecule type" value="Genomic_DNA"/>
</dbReference>
<keyword evidence="5" id="KW-0808">Transferase</keyword>
<feature type="transmembrane region" description="Helical" evidence="5">
    <location>
        <begin position="20"/>
        <end position="38"/>
    </location>
</feature>
<comment type="pathway">
    <text evidence="5">Glycolipid biosynthesis; glycosylphosphatidylinositol-anchor biosynthesis.</text>
</comment>